<keyword evidence="4" id="KW-0614">Plasmid</keyword>
<evidence type="ECO:0000259" key="2">
    <source>
        <dbReference type="Pfam" id="PF07486"/>
    </source>
</evidence>
<accession>C4WRG3</accession>
<sequence>MAIILDDNTDIDTFFGGNSGANSPAAKNREPSEKPREQELPSVDQKAARAPVDSTSSMELPGIQRPQPAQDNSAPSARVQPEAPAKDQPAPVPGMSARDWNDTINTMIAEAGGDGPVGMLAVANVIRNRAERRGKSIGDIVRAPSQFEGYYAPGEKAVQAEQNPQVRAEAEKILRGVLAGELKDPTQGADHFHAGGVNPDWASKMPATTRIGGHVFYNSQPGRNVAQAEQGTYEPGIEPRKYGYANGRGLANLVPEEKEPESGAVGSLSFVHQGQEKINPAFAAILTNVSGDIGRGLVINSGYRSPQHSVEKAKGNGGGEHTHGTAVDISMKGHEQTAAL</sequence>
<protein>
    <recommendedName>
        <fullName evidence="6">Cell wall hydrolase SleB</fullName>
    </recommendedName>
</protein>
<dbReference type="HOGENOM" id="CLU_815953_0_0_5"/>
<dbReference type="InterPro" id="IPR042047">
    <property type="entry name" value="SleB_dom1"/>
</dbReference>
<dbReference type="InterPro" id="IPR011105">
    <property type="entry name" value="Cell_wall_hydrolase_SleB"/>
</dbReference>
<feature type="region of interest" description="Disordered" evidence="1">
    <location>
        <begin position="1"/>
        <end position="98"/>
    </location>
</feature>
<name>C4WRG3_9HYPH</name>
<dbReference type="InterPro" id="IPR013230">
    <property type="entry name" value="Peptidase_M15A_C"/>
</dbReference>
<dbReference type="Proteomes" id="UP000004386">
    <property type="component" value="Unassembled WGS sequence"/>
</dbReference>
<dbReference type="AlphaFoldDB" id="C4WRG3"/>
<dbReference type="Pfam" id="PF07486">
    <property type="entry name" value="Hydrolase_2"/>
    <property type="match status" value="1"/>
</dbReference>
<dbReference type="InterPro" id="IPR009045">
    <property type="entry name" value="Zn_M74/Hedgehog-like"/>
</dbReference>
<gene>
    <name evidence="4" type="ORF">OINT_3000044</name>
</gene>
<geneLocation type="plasmid" evidence="4">
    <name>unnamed</name>
</geneLocation>
<feature type="domain" description="Cell wall hydrolase SleB" evidence="2">
    <location>
        <begin position="114"/>
        <end position="217"/>
    </location>
</feature>
<dbReference type="RefSeq" id="WP_006470205.1">
    <property type="nucleotide sequence ID" value="NZ_ACQA01000004.1"/>
</dbReference>
<dbReference type="SUPFAM" id="SSF55166">
    <property type="entry name" value="Hedgehog/DD-peptidase"/>
    <property type="match status" value="1"/>
</dbReference>
<evidence type="ECO:0000313" key="5">
    <source>
        <dbReference type="Proteomes" id="UP000004386"/>
    </source>
</evidence>
<dbReference type="EMBL" id="ACQA01000004">
    <property type="protein sequence ID" value="EEQ92756.1"/>
    <property type="molecule type" value="Genomic_DNA"/>
</dbReference>
<evidence type="ECO:0000313" key="4">
    <source>
        <dbReference type="EMBL" id="EEQ92756.1"/>
    </source>
</evidence>
<feature type="compositionally biased region" description="Basic and acidic residues" evidence="1">
    <location>
        <begin position="27"/>
        <end position="39"/>
    </location>
</feature>
<proteinExistence type="predicted"/>
<evidence type="ECO:0008006" key="6">
    <source>
        <dbReference type="Google" id="ProtNLM"/>
    </source>
</evidence>
<dbReference type="Gene3D" id="1.10.10.2520">
    <property type="entry name" value="Cell wall hydrolase SleB, domain 1"/>
    <property type="match status" value="1"/>
</dbReference>
<organism evidence="4 5">
    <name type="scientific">Brucella intermedia LMG 3301</name>
    <dbReference type="NCBI Taxonomy" id="641118"/>
    <lineage>
        <taxon>Bacteria</taxon>
        <taxon>Pseudomonadati</taxon>
        <taxon>Pseudomonadota</taxon>
        <taxon>Alphaproteobacteria</taxon>
        <taxon>Hyphomicrobiales</taxon>
        <taxon>Brucellaceae</taxon>
        <taxon>Brucella/Ochrobactrum group</taxon>
        <taxon>Brucella</taxon>
    </lineage>
</organism>
<dbReference type="Pfam" id="PF08291">
    <property type="entry name" value="Peptidase_M15_3"/>
    <property type="match status" value="1"/>
</dbReference>
<comment type="caution">
    <text evidence="4">The sequence shown here is derived from an EMBL/GenBank/DDBJ whole genome shotgun (WGS) entry which is preliminary data.</text>
</comment>
<dbReference type="Gene3D" id="3.30.1380.10">
    <property type="match status" value="1"/>
</dbReference>
<feature type="domain" description="Peptidase M15A C-terminal" evidence="3">
    <location>
        <begin position="279"/>
        <end position="336"/>
    </location>
</feature>
<reference evidence="4 5" key="1">
    <citation type="submission" date="2009-05" db="EMBL/GenBank/DDBJ databases">
        <authorList>
            <person name="Setubal J.C."/>
            <person name="Boyle S."/>
            <person name="Crasta O.R."/>
            <person name="Gillespie J.J."/>
            <person name="Kenyon R.W."/>
            <person name="Lu J."/>
            <person name="Mane S."/>
            <person name="Nagrani S."/>
            <person name="Shallom J.M."/>
            <person name="Shallom S."/>
            <person name="Shukla M."/>
            <person name="Snyder E.E."/>
            <person name="Sobral B.W."/>
            <person name="Wattam A.R."/>
            <person name="Will R."/>
            <person name="Williams K."/>
            <person name="Yoo H."/>
            <person name="Munk C."/>
            <person name="Tapia R."/>
            <person name="Green L."/>
            <person name="Rogers Y."/>
            <person name="Detter J.C."/>
            <person name="Bruce D."/>
            <person name="Brettin T.S."/>
            <person name="Tsolis R."/>
        </authorList>
    </citation>
    <scope>NUCLEOTIDE SEQUENCE [LARGE SCALE GENOMIC DNA]</scope>
    <source>
        <strain evidence="4 5">LMG 3301</strain>
        <plasmid evidence="4">unnamed</plasmid>
    </source>
</reference>
<dbReference type="GO" id="GO:0016787">
    <property type="term" value="F:hydrolase activity"/>
    <property type="evidence" value="ECO:0007669"/>
    <property type="project" value="InterPro"/>
</dbReference>
<evidence type="ECO:0000259" key="3">
    <source>
        <dbReference type="Pfam" id="PF08291"/>
    </source>
</evidence>
<evidence type="ECO:0000256" key="1">
    <source>
        <dbReference type="SAM" id="MobiDB-lite"/>
    </source>
</evidence>
<feature type="compositionally biased region" description="Basic and acidic residues" evidence="1">
    <location>
        <begin position="331"/>
        <end position="340"/>
    </location>
</feature>
<feature type="region of interest" description="Disordered" evidence="1">
    <location>
        <begin position="307"/>
        <end position="340"/>
    </location>
</feature>